<keyword evidence="3" id="KW-0675">Receptor</keyword>
<comment type="caution">
    <text evidence="3">The sequence shown here is derived from an EMBL/GenBank/DDBJ whole genome shotgun (WGS) entry which is preliminary data.</text>
</comment>
<keyword evidence="1" id="KW-0325">Glycoprotein</keyword>
<dbReference type="AlphaFoldDB" id="A0A2K3LTU0"/>
<proteinExistence type="predicted"/>
<keyword evidence="3" id="KW-0808">Transferase</keyword>
<dbReference type="Proteomes" id="UP000236291">
    <property type="component" value="Unassembled WGS sequence"/>
</dbReference>
<feature type="domain" description="Wall-associated receptor kinase C-terminal" evidence="2">
    <location>
        <begin position="10"/>
        <end position="56"/>
    </location>
</feature>
<evidence type="ECO:0000313" key="4">
    <source>
        <dbReference type="Proteomes" id="UP000236291"/>
    </source>
</evidence>
<dbReference type="InterPro" id="IPR032872">
    <property type="entry name" value="WAK_assoc_C"/>
</dbReference>
<reference evidence="3 4" key="2">
    <citation type="journal article" date="2017" name="Front. Plant Sci.">
        <title>Gene Classification and Mining of Molecular Markers Useful in Red Clover (Trifolium pratense) Breeding.</title>
        <authorList>
            <person name="Istvanek J."/>
            <person name="Dluhosova J."/>
            <person name="Dluhos P."/>
            <person name="Patkova L."/>
            <person name="Nedelnik J."/>
            <person name="Repkova J."/>
        </authorList>
    </citation>
    <scope>NUCLEOTIDE SEQUENCE [LARGE SCALE GENOMIC DNA]</scope>
    <source>
        <strain evidence="4">cv. Tatra</strain>
        <tissue evidence="3">Young leaves</tissue>
    </source>
</reference>
<sequence>MDGVSESGVDNLEQGFDVKYDEGAGWSSECDVCRESGGTCGTNQNDSSKFSCYCSSGSETDHAGKCSSHK</sequence>
<evidence type="ECO:0000313" key="3">
    <source>
        <dbReference type="EMBL" id="PNX81950.1"/>
    </source>
</evidence>
<dbReference type="GO" id="GO:0016301">
    <property type="term" value="F:kinase activity"/>
    <property type="evidence" value="ECO:0007669"/>
    <property type="project" value="UniProtKB-KW"/>
</dbReference>
<organism evidence="3 4">
    <name type="scientific">Trifolium pratense</name>
    <name type="common">Red clover</name>
    <dbReference type="NCBI Taxonomy" id="57577"/>
    <lineage>
        <taxon>Eukaryota</taxon>
        <taxon>Viridiplantae</taxon>
        <taxon>Streptophyta</taxon>
        <taxon>Embryophyta</taxon>
        <taxon>Tracheophyta</taxon>
        <taxon>Spermatophyta</taxon>
        <taxon>Magnoliopsida</taxon>
        <taxon>eudicotyledons</taxon>
        <taxon>Gunneridae</taxon>
        <taxon>Pentapetalae</taxon>
        <taxon>rosids</taxon>
        <taxon>fabids</taxon>
        <taxon>Fabales</taxon>
        <taxon>Fabaceae</taxon>
        <taxon>Papilionoideae</taxon>
        <taxon>50 kb inversion clade</taxon>
        <taxon>NPAAA clade</taxon>
        <taxon>Hologalegina</taxon>
        <taxon>IRL clade</taxon>
        <taxon>Trifolieae</taxon>
        <taxon>Trifolium</taxon>
    </lineage>
</organism>
<keyword evidence="3" id="KW-0418">Kinase</keyword>
<name>A0A2K3LTU0_TRIPR</name>
<gene>
    <name evidence="3" type="ORF">L195_g037975</name>
</gene>
<evidence type="ECO:0000256" key="1">
    <source>
        <dbReference type="ARBA" id="ARBA00023180"/>
    </source>
</evidence>
<protein>
    <submittedName>
        <fullName evidence="3">Receptor-like protein kinase</fullName>
    </submittedName>
</protein>
<reference evidence="3 4" key="1">
    <citation type="journal article" date="2014" name="Am. J. Bot.">
        <title>Genome assembly and annotation for red clover (Trifolium pratense; Fabaceae).</title>
        <authorList>
            <person name="Istvanek J."/>
            <person name="Jaros M."/>
            <person name="Krenek A."/>
            <person name="Repkova J."/>
        </authorList>
    </citation>
    <scope>NUCLEOTIDE SEQUENCE [LARGE SCALE GENOMIC DNA]</scope>
    <source>
        <strain evidence="4">cv. Tatra</strain>
        <tissue evidence="3">Young leaves</tissue>
    </source>
</reference>
<feature type="non-terminal residue" evidence="3">
    <location>
        <position position="70"/>
    </location>
</feature>
<evidence type="ECO:0000259" key="2">
    <source>
        <dbReference type="Pfam" id="PF14380"/>
    </source>
</evidence>
<accession>A0A2K3LTU0</accession>
<dbReference type="Pfam" id="PF14380">
    <property type="entry name" value="WAK_assoc"/>
    <property type="match status" value="1"/>
</dbReference>
<dbReference type="EMBL" id="ASHM01040968">
    <property type="protein sequence ID" value="PNX81950.1"/>
    <property type="molecule type" value="Genomic_DNA"/>
</dbReference>